<dbReference type="SUPFAM" id="SSF75420">
    <property type="entry name" value="YhbC-like, N-terminal domain"/>
    <property type="match status" value="1"/>
</dbReference>
<organism evidence="6 7">
    <name type="scientific">Arachnia propionica</name>
    <dbReference type="NCBI Taxonomy" id="1750"/>
    <lineage>
        <taxon>Bacteria</taxon>
        <taxon>Bacillati</taxon>
        <taxon>Actinomycetota</taxon>
        <taxon>Actinomycetes</taxon>
        <taxon>Propionibacteriales</taxon>
        <taxon>Propionibacteriaceae</taxon>
        <taxon>Arachnia</taxon>
    </lineage>
</organism>
<dbReference type="NCBIfam" id="NF000930">
    <property type="entry name" value="PRK00092.2-2"/>
    <property type="match status" value="1"/>
</dbReference>
<dbReference type="EMBL" id="RQYT01000001">
    <property type="protein sequence ID" value="RRD51329.1"/>
    <property type="molecule type" value="Genomic_DNA"/>
</dbReference>
<comment type="subcellular location">
    <subcellularLocation>
        <location evidence="3">Cytoplasm</location>
    </subcellularLocation>
</comment>
<dbReference type="GO" id="GO:0000028">
    <property type="term" value="P:ribosomal small subunit assembly"/>
    <property type="evidence" value="ECO:0007669"/>
    <property type="project" value="TreeGrafter"/>
</dbReference>
<dbReference type="Pfam" id="PF02576">
    <property type="entry name" value="RimP_N"/>
    <property type="match status" value="1"/>
</dbReference>
<dbReference type="Pfam" id="PF17384">
    <property type="entry name" value="DUF150_C"/>
    <property type="match status" value="1"/>
</dbReference>
<evidence type="ECO:0000256" key="3">
    <source>
        <dbReference type="HAMAP-Rule" id="MF_01077"/>
    </source>
</evidence>
<feature type="domain" description="Ribosome maturation factor RimP N-terminal" evidence="4">
    <location>
        <begin position="9"/>
        <end position="85"/>
    </location>
</feature>
<dbReference type="Gene3D" id="3.30.300.70">
    <property type="entry name" value="RimP-like superfamily, N-terminal"/>
    <property type="match status" value="1"/>
</dbReference>
<dbReference type="PANTHER" id="PTHR33867:SF1">
    <property type="entry name" value="RIBOSOME MATURATION FACTOR RIMP"/>
    <property type="match status" value="1"/>
</dbReference>
<dbReference type="InterPro" id="IPR036847">
    <property type="entry name" value="RimP_C_sf"/>
</dbReference>
<dbReference type="InterPro" id="IPR028989">
    <property type="entry name" value="RimP_N"/>
</dbReference>
<keyword evidence="1 3" id="KW-0963">Cytoplasm</keyword>
<dbReference type="SUPFAM" id="SSF74942">
    <property type="entry name" value="YhbC-like, C-terminal domain"/>
    <property type="match status" value="1"/>
</dbReference>
<reference evidence="6 7" key="1">
    <citation type="submission" date="2018-11" db="EMBL/GenBank/DDBJ databases">
        <title>Genomes From Bacteria Associated with the Canine Oral Cavity: a Test Case for Automated Genome-Based Taxonomic Assignment.</title>
        <authorList>
            <person name="Coil D.A."/>
            <person name="Jospin G."/>
            <person name="Darling A.E."/>
            <person name="Wallis C."/>
            <person name="Davis I.J."/>
            <person name="Harris S."/>
            <person name="Eisen J.A."/>
            <person name="Holcombe L.J."/>
            <person name="O'Flynn C."/>
        </authorList>
    </citation>
    <scope>NUCLEOTIDE SEQUENCE [LARGE SCALE GENOMIC DNA]</scope>
    <source>
        <strain evidence="6 7">OH2822_COT-296</strain>
    </source>
</reference>
<dbReference type="RefSeq" id="WP_125226431.1">
    <property type="nucleotide sequence ID" value="NZ_RQYT01000001.1"/>
</dbReference>
<dbReference type="GO" id="GO:0005829">
    <property type="term" value="C:cytosol"/>
    <property type="evidence" value="ECO:0007669"/>
    <property type="project" value="TreeGrafter"/>
</dbReference>
<name>A0A3P1WXQ0_9ACTN</name>
<evidence type="ECO:0000259" key="4">
    <source>
        <dbReference type="Pfam" id="PF02576"/>
    </source>
</evidence>
<dbReference type="AlphaFoldDB" id="A0A3P1WXQ0"/>
<proteinExistence type="inferred from homology"/>
<accession>A0A3P1WXQ0</accession>
<dbReference type="HAMAP" id="MF_01077">
    <property type="entry name" value="RimP"/>
    <property type="match status" value="1"/>
</dbReference>
<keyword evidence="2 3" id="KW-0690">Ribosome biogenesis</keyword>
<comment type="function">
    <text evidence="3">Required for maturation of 30S ribosomal subunits.</text>
</comment>
<protein>
    <recommendedName>
        <fullName evidence="3">Ribosome maturation factor RimP</fullName>
    </recommendedName>
</protein>
<dbReference type="InterPro" id="IPR028998">
    <property type="entry name" value="RimP_C"/>
</dbReference>
<dbReference type="Proteomes" id="UP000280935">
    <property type="component" value="Unassembled WGS sequence"/>
</dbReference>
<evidence type="ECO:0000256" key="1">
    <source>
        <dbReference type="ARBA" id="ARBA00022490"/>
    </source>
</evidence>
<evidence type="ECO:0000313" key="6">
    <source>
        <dbReference type="EMBL" id="RRD51329.1"/>
    </source>
</evidence>
<gene>
    <name evidence="3 6" type="primary">rimP</name>
    <name evidence="6" type="ORF">EII35_00115</name>
</gene>
<evidence type="ECO:0000313" key="7">
    <source>
        <dbReference type="Proteomes" id="UP000280935"/>
    </source>
</evidence>
<feature type="domain" description="Ribosome maturation factor RimP C-terminal" evidence="5">
    <location>
        <begin position="89"/>
        <end position="148"/>
    </location>
</feature>
<dbReference type="OrthoDB" id="9805006at2"/>
<evidence type="ECO:0000256" key="2">
    <source>
        <dbReference type="ARBA" id="ARBA00022517"/>
    </source>
</evidence>
<dbReference type="CDD" id="cd01734">
    <property type="entry name" value="YlxS_C"/>
    <property type="match status" value="1"/>
</dbReference>
<dbReference type="PANTHER" id="PTHR33867">
    <property type="entry name" value="RIBOSOME MATURATION FACTOR RIMP"/>
    <property type="match status" value="1"/>
</dbReference>
<dbReference type="InterPro" id="IPR035956">
    <property type="entry name" value="RimP_N_sf"/>
</dbReference>
<dbReference type="InterPro" id="IPR003728">
    <property type="entry name" value="Ribosome_maturation_RimP"/>
</dbReference>
<comment type="similarity">
    <text evidence="3">Belongs to the RimP family.</text>
</comment>
<comment type="caution">
    <text evidence="6">The sequence shown here is derived from an EMBL/GenBank/DDBJ whole genome shotgun (WGS) entry which is preliminary data.</text>
</comment>
<evidence type="ECO:0000259" key="5">
    <source>
        <dbReference type="Pfam" id="PF17384"/>
    </source>
</evidence>
<dbReference type="GO" id="GO:0006412">
    <property type="term" value="P:translation"/>
    <property type="evidence" value="ECO:0007669"/>
    <property type="project" value="TreeGrafter"/>
</dbReference>
<sequence length="168" mass="18114">MQDTELTRLVEPILAEAGLELDSLEVTPIGKRRLLRITVDGDGPVGRGPLLDDISAASMRISAALDASDAVGNAPYTLEVSSRGVGAPLTESKHYRRNRGRLVKLSLAEEGLTARILDVTDDVVRLGIDGAEREIPLSDIRKAVVQVELNPPKEFALPGDHDNEDEEA</sequence>